<feature type="transmembrane region" description="Helical" evidence="1">
    <location>
        <begin position="271"/>
        <end position="295"/>
    </location>
</feature>
<dbReference type="Proteomes" id="UP000198287">
    <property type="component" value="Unassembled WGS sequence"/>
</dbReference>
<dbReference type="AlphaFoldDB" id="A0A226DKC4"/>
<protein>
    <submittedName>
        <fullName evidence="2">Uncharacterized protein</fullName>
    </submittedName>
</protein>
<gene>
    <name evidence="2" type="ORF">Fcan01_19160</name>
</gene>
<feature type="transmembrane region" description="Helical" evidence="1">
    <location>
        <begin position="245"/>
        <end position="265"/>
    </location>
</feature>
<keyword evidence="1" id="KW-0812">Transmembrane</keyword>
<proteinExistence type="predicted"/>
<evidence type="ECO:0000313" key="2">
    <source>
        <dbReference type="EMBL" id="OXA46002.1"/>
    </source>
</evidence>
<keyword evidence="3" id="KW-1185">Reference proteome</keyword>
<feature type="transmembrane region" description="Helical" evidence="1">
    <location>
        <begin position="179"/>
        <end position="199"/>
    </location>
</feature>
<feature type="transmembrane region" description="Helical" evidence="1">
    <location>
        <begin position="113"/>
        <end position="142"/>
    </location>
</feature>
<dbReference type="EMBL" id="LNIX01000016">
    <property type="protein sequence ID" value="OXA46002.1"/>
    <property type="molecule type" value="Genomic_DNA"/>
</dbReference>
<keyword evidence="1" id="KW-0472">Membrane</keyword>
<evidence type="ECO:0000256" key="1">
    <source>
        <dbReference type="SAM" id="Phobius"/>
    </source>
</evidence>
<accession>A0A226DKC4</accession>
<keyword evidence="1" id="KW-1133">Transmembrane helix</keyword>
<organism evidence="2 3">
    <name type="scientific">Folsomia candida</name>
    <name type="common">Springtail</name>
    <dbReference type="NCBI Taxonomy" id="158441"/>
    <lineage>
        <taxon>Eukaryota</taxon>
        <taxon>Metazoa</taxon>
        <taxon>Ecdysozoa</taxon>
        <taxon>Arthropoda</taxon>
        <taxon>Hexapoda</taxon>
        <taxon>Collembola</taxon>
        <taxon>Entomobryomorpha</taxon>
        <taxon>Isotomoidea</taxon>
        <taxon>Isotomidae</taxon>
        <taxon>Proisotominae</taxon>
        <taxon>Folsomia</taxon>
    </lineage>
</organism>
<comment type="caution">
    <text evidence="2">The sequence shown here is derived from an EMBL/GenBank/DDBJ whole genome shotgun (WGS) entry which is preliminary data.</text>
</comment>
<evidence type="ECO:0000313" key="3">
    <source>
        <dbReference type="Proteomes" id="UP000198287"/>
    </source>
</evidence>
<sequence>MSWENISSAFTKYGKIFGKFPSISPMTWDTKGQRLKWESSVQRKSILLWHFNYIVGVHFIYNSSTARATQYVTIRRRRKGYPKPASDPFSSPSVKQNLGNYKSVWTSLNGQKLFLHTIVAVLLAYPCIVVTTDMALSLDGLYYMVQDASNVFQLPFRVTIFLHTIRFLIRLIISVEISSIAAFVVLSFISFLLMVKHVLKILLQETKIMTNCVTSKYIGVRIEYLLRTHIRLQIAMKKFALFQELGTLALMLMGLLVFVFANFATLRFYRFLPFAVFTFFPSISAMVGLVVNLTLPYTHEIFENSIEFGRILRVSMGNGEVKYFKRKISSVRAVRWYAGINGNNIFCLNRETKVQYFQNVVNYTITLLLGVRL</sequence>
<reference evidence="2 3" key="1">
    <citation type="submission" date="2015-12" db="EMBL/GenBank/DDBJ databases">
        <title>The genome of Folsomia candida.</title>
        <authorList>
            <person name="Faddeeva A."/>
            <person name="Derks M.F."/>
            <person name="Anvar Y."/>
            <person name="Smit S."/>
            <person name="Van Straalen N."/>
            <person name="Roelofs D."/>
        </authorList>
    </citation>
    <scope>NUCLEOTIDE SEQUENCE [LARGE SCALE GENOMIC DNA]</scope>
    <source>
        <strain evidence="2 3">VU population</strain>
        <tissue evidence="2">Whole body</tissue>
    </source>
</reference>
<name>A0A226DKC4_FOLCA</name>